<dbReference type="EMBL" id="VSSQ01076479">
    <property type="protein sequence ID" value="MPN26819.1"/>
    <property type="molecule type" value="Genomic_DNA"/>
</dbReference>
<evidence type="ECO:0000256" key="1">
    <source>
        <dbReference type="SAM" id="MobiDB-lite"/>
    </source>
</evidence>
<dbReference type="AlphaFoldDB" id="A0A645GLS7"/>
<sequence>MRWHGSGSPSSSWAMRWPSSAMAPNPSPSSWRSLPRPRPPCGGRSGAGPGPRISRLPPLLSPMSSRSPSRSPIGTWPPGSAGAEPGPLTRSPSWWMSPARAVCPTCRSAWRTRPALTSAFCERSPRPRTGPAPIASESPIPSVSRRRRRSRFWWVRSERCMPARSVSTCTTISEWRPPARSRLSGPVPAGLMSVCSGLVSEPGSRGWRRFVAG</sequence>
<name>A0A645GLS7_9ZZZZ</name>
<accession>A0A645GLS7</accession>
<proteinExistence type="predicted"/>
<feature type="compositionally biased region" description="Low complexity" evidence="1">
    <location>
        <begin position="131"/>
        <end position="142"/>
    </location>
</feature>
<feature type="region of interest" description="Disordered" evidence="1">
    <location>
        <begin position="121"/>
        <end position="142"/>
    </location>
</feature>
<protein>
    <submittedName>
        <fullName evidence="2">Uncharacterized protein</fullName>
    </submittedName>
</protein>
<feature type="region of interest" description="Disordered" evidence="1">
    <location>
        <begin position="1"/>
        <end position="92"/>
    </location>
</feature>
<organism evidence="2">
    <name type="scientific">bioreactor metagenome</name>
    <dbReference type="NCBI Taxonomy" id="1076179"/>
    <lineage>
        <taxon>unclassified sequences</taxon>
        <taxon>metagenomes</taxon>
        <taxon>ecological metagenomes</taxon>
    </lineage>
</organism>
<evidence type="ECO:0000313" key="2">
    <source>
        <dbReference type="EMBL" id="MPN26819.1"/>
    </source>
</evidence>
<comment type="caution">
    <text evidence="2">The sequence shown here is derived from an EMBL/GenBank/DDBJ whole genome shotgun (WGS) entry which is preliminary data.</text>
</comment>
<gene>
    <name evidence="2" type="ORF">SDC9_174244</name>
</gene>
<feature type="compositionally biased region" description="Low complexity" evidence="1">
    <location>
        <begin position="18"/>
        <end position="34"/>
    </location>
</feature>
<feature type="compositionally biased region" description="Low complexity" evidence="1">
    <location>
        <begin position="50"/>
        <end position="74"/>
    </location>
</feature>
<reference evidence="2" key="1">
    <citation type="submission" date="2019-08" db="EMBL/GenBank/DDBJ databases">
        <authorList>
            <person name="Kucharzyk K."/>
            <person name="Murdoch R.W."/>
            <person name="Higgins S."/>
            <person name="Loffler F."/>
        </authorList>
    </citation>
    <scope>NUCLEOTIDE SEQUENCE</scope>
</reference>